<proteinExistence type="predicted"/>
<feature type="domain" description="DUF4378" evidence="1">
    <location>
        <begin position="33"/>
        <end position="172"/>
    </location>
</feature>
<evidence type="ECO:0000313" key="3">
    <source>
        <dbReference type="Proteomes" id="UP001642360"/>
    </source>
</evidence>
<sequence>MKAEQSIELEEEIWSPAFSPIKSKCEENSDDCDFVYISDILRASNYLPEDTDIFLLLEKQQYLKGKDTSKVSRLQRKLIFDTITEILDRNRQLPPWKVFSLSNAKPSLQKLWFEFQRIRERDTSEDYFVVICGVLKRDLAGDAINGWQDSPVEMSEAVLDIERLIFKDLVGETIRDLAAFAGKSTVSAPCRNPHPPHPNPMPIDKKVAGRRSSLAGTGGRKWQTEGHLWLEMGLTTVVFKLDHITSHFGNHVGAGPTLSTSRLPSFRATM</sequence>
<dbReference type="InterPro" id="IPR033334">
    <property type="entry name" value="LNG1/2"/>
</dbReference>
<organism evidence="2 3">
    <name type="scientific">Ilex paraguariensis</name>
    <name type="common">yerba mate</name>
    <dbReference type="NCBI Taxonomy" id="185542"/>
    <lineage>
        <taxon>Eukaryota</taxon>
        <taxon>Viridiplantae</taxon>
        <taxon>Streptophyta</taxon>
        <taxon>Embryophyta</taxon>
        <taxon>Tracheophyta</taxon>
        <taxon>Spermatophyta</taxon>
        <taxon>Magnoliopsida</taxon>
        <taxon>eudicotyledons</taxon>
        <taxon>Gunneridae</taxon>
        <taxon>Pentapetalae</taxon>
        <taxon>asterids</taxon>
        <taxon>campanulids</taxon>
        <taxon>Aquifoliales</taxon>
        <taxon>Aquifoliaceae</taxon>
        <taxon>Ilex</taxon>
    </lineage>
</organism>
<reference evidence="2 3" key="1">
    <citation type="submission" date="2024-02" db="EMBL/GenBank/DDBJ databases">
        <authorList>
            <person name="Vignale AGUSTIN F."/>
            <person name="Sosa J E."/>
            <person name="Modenutti C."/>
        </authorList>
    </citation>
    <scope>NUCLEOTIDE SEQUENCE [LARGE SCALE GENOMIC DNA]</scope>
</reference>
<comment type="caution">
    <text evidence="2">The sequence shown here is derived from an EMBL/GenBank/DDBJ whole genome shotgun (WGS) entry which is preliminary data.</text>
</comment>
<name>A0ABC8UCY7_9AQUA</name>
<dbReference type="InterPro" id="IPR025486">
    <property type="entry name" value="DUF4378"/>
</dbReference>
<protein>
    <recommendedName>
        <fullName evidence="1">DUF4378 domain-containing protein</fullName>
    </recommendedName>
</protein>
<dbReference type="AlphaFoldDB" id="A0ABC8UCY7"/>
<dbReference type="EMBL" id="CAUOFW020007458">
    <property type="protein sequence ID" value="CAK9179270.1"/>
    <property type="molecule type" value="Genomic_DNA"/>
</dbReference>
<dbReference type="Pfam" id="PF14309">
    <property type="entry name" value="DUF4378"/>
    <property type="match status" value="1"/>
</dbReference>
<accession>A0ABC8UCY7</accession>
<evidence type="ECO:0000313" key="2">
    <source>
        <dbReference type="EMBL" id="CAK9179270.1"/>
    </source>
</evidence>
<gene>
    <name evidence="2" type="ORF">ILEXP_LOCUS49206</name>
</gene>
<keyword evidence="3" id="KW-1185">Reference proteome</keyword>
<evidence type="ECO:0000259" key="1">
    <source>
        <dbReference type="Pfam" id="PF14309"/>
    </source>
</evidence>
<dbReference type="PANTHER" id="PTHR31680:SF12">
    <property type="entry name" value="OS11G0587300 PROTEIN"/>
    <property type="match status" value="1"/>
</dbReference>
<dbReference type="PANTHER" id="PTHR31680">
    <property type="entry name" value="LONGIFOLIA PROTEIN"/>
    <property type="match status" value="1"/>
</dbReference>
<dbReference type="Proteomes" id="UP001642360">
    <property type="component" value="Unassembled WGS sequence"/>
</dbReference>